<organism evidence="6 7">
    <name type="scientific">Batrachochytrium salamandrivorans</name>
    <dbReference type="NCBI Taxonomy" id="1357716"/>
    <lineage>
        <taxon>Eukaryota</taxon>
        <taxon>Fungi</taxon>
        <taxon>Fungi incertae sedis</taxon>
        <taxon>Chytridiomycota</taxon>
        <taxon>Chytridiomycota incertae sedis</taxon>
        <taxon>Chytridiomycetes</taxon>
        <taxon>Rhizophydiales</taxon>
        <taxon>Rhizophydiales incertae sedis</taxon>
        <taxon>Batrachochytrium</taxon>
    </lineage>
</organism>
<feature type="compositionally biased region" description="Acidic residues" evidence="4">
    <location>
        <begin position="11"/>
        <end position="29"/>
    </location>
</feature>
<sequence>MPETMKKEDVVDTVEDVEEESDAAELEDTFADKSISRGEKKARKALAKLGLKHLKDINRVVLRRPRNVLLVISKPDVYKSGSSDTYIVFGEVKGEDQQAQAQAQAAAAANQYQAPDIKKVLEEAAAANAANSAVVEEEDVDETGIDPKDIELVIQQAGVSRSKAVTALKANDNDIVNAIMELTL</sequence>
<protein>
    <recommendedName>
        <fullName evidence="2">Nascent polypeptide-associated complex subunit alpha</fullName>
    </recommendedName>
    <alternativeName>
        <fullName evidence="3">Alpha-NAC</fullName>
    </alternativeName>
</protein>
<dbReference type="Gene3D" id="1.10.8.10">
    <property type="entry name" value="DNA helicase RuvA subunit, C-terminal domain"/>
    <property type="match status" value="1"/>
</dbReference>
<keyword evidence="7" id="KW-1185">Reference proteome</keyword>
<evidence type="ECO:0000256" key="2">
    <source>
        <dbReference type="ARBA" id="ARBA00014437"/>
    </source>
</evidence>
<dbReference type="PANTHER" id="PTHR21713">
    <property type="entry name" value="NASCENT POLYPEPTIDE ASSOCIATED COMPLEX ALPHA SUBUNIT-RELATED"/>
    <property type="match status" value="1"/>
</dbReference>
<dbReference type="InterPro" id="IPR044034">
    <property type="entry name" value="NAC-like_UBA"/>
</dbReference>
<dbReference type="Pfam" id="PF19026">
    <property type="entry name" value="UBA_HYPK"/>
    <property type="match status" value="1"/>
</dbReference>
<feature type="region of interest" description="Disordered" evidence="4">
    <location>
        <begin position="1"/>
        <end position="29"/>
    </location>
</feature>
<evidence type="ECO:0000256" key="4">
    <source>
        <dbReference type="SAM" id="MobiDB-lite"/>
    </source>
</evidence>
<evidence type="ECO:0000256" key="3">
    <source>
        <dbReference type="ARBA" id="ARBA00030300"/>
    </source>
</evidence>
<comment type="similarity">
    <text evidence="1">Belongs to the NAC-alpha family.</text>
</comment>
<evidence type="ECO:0000256" key="1">
    <source>
        <dbReference type="ARBA" id="ARBA00009882"/>
    </source>
</evidence>
<evidence type="ECO:0000313" key="6">
    <source>
        <dbReference type="EMBL" id="KAH6599971.1"/>
    </source>
</evidence>
<name>A0ABQ8FKY4_9FUNG</name>
<proteinExistence type="inferred from homology"/>
<dbReference type="InterPro" id="IPR016641">
    <property type="entry name" value="EGD2/NACA0like"/>
</dbReference>
<dbReference type="Proteomes" id="UP001648503">
    <property type="component" value="Unassembled WGS sequence"/>
</dbReference>
<dbReference type="CDD" id="cd22054">
    <property type="entry name" value="NAC_NACA"/>
    <property type="match status" value="1"/>
</dbReference>
<dbReference type="Gene3D" id="2.20.70.30">
    <property type="entry name" value="Nascent polypeptide-associated complex domain"/>
    <property type="match status" value="1"/>
</dbReference>
<evidence type="ECO:0000259" key="5">
    <source>
        <dbReference type="PROSITE" id="PS51151"/>
    </source>
</evidence>
<dbReference type="PIRSF" id="PIRSF015901">
    <property type="entry name" value="NAC_alpha"/>
    <property type="match status" value="1"/>
</dbReference>
<dbReference type="InterPro" id="IPR038187">
    <property type="entry name" value="NAC_A/B_dom_sf"/>
</dbReference>
<dbReference type="CDD" id="cd14358">
    <property type="entry name" value="UBA_NAC_euk"/>
    <property type="match status" value="1"/>
</dbReference>
<comment type="caution">
    <text evidence="6">The sequence shown here is derived from an EMBL/GenBank/DDBJ whole genome shotgun (WGS) entry which is preliminary data.</text>
</comment>
<accession>A0ABQ8FKY4</accession>
<reference evidence="6 7" key="1">
    <citation type="submission" date="2021-02" db="EMBL/GenBank/DDBJ databases">
        <title>Variation within the Batrachochytrium salamandrivorans European outbreak.</title>
        <authorList>
            <person name="Kelly M."/>
            <person name="Pasmans F."/>
            <person name="Shea T.P."/>
            <person name="Munoz J.F."/>
            <person name="Carranza S."/>
            <person name="Cuomo C.A."/>
            <person name="Martel A."/>
        </authorList>
    </citation>
    <scope>NUCLEOTIDE SEQUENCE [LARGE SCALE GENOMIC DNA]</scope>
    <source>
        <strain evidence="6 7">AMFP18/2</strain>
    </source>
</reference>
<dbReference type="Pfam" id="PF01849">
    <property type="entry name" value="NAC"/>
    <property type="match status" value="1"/>
</dbReference>
<feature type="domain" description="NAC-A/B" evidence="5">
    <location>
        <begin position="36"/>
        <end position="101"/>
    </location>
</feature>
<gene>
    <name evidence="6" type="ORF">BASA50_002655</name>
</gene>
<dbReference type="SMART" id="SM01407">
    <property type="entry name" value="NAC"/>
    <property type="match status" value="1"/>
</dbReference>
<feature type="compositionally biased region" description="Basic and acidic residues" evidence="4">
    <location>
        <begin position="1"/>
        <end position="10"/>
    </location>
</feature>
<dbReference type="PROSITE" id="PS51151">
    <property type="entry name" value="NAC_AB"/>
    <property type="match status" value="1"/>
</dbReference>
<evidence type="ECO:0000313" key="7">
    <source>
        <dbReference type="Proteomes" id="UP001648503"/>
    </source>
</evidence>
<dbReference type="InterPro" id="IPR002715">
    <property type="entry name" value="Nas_poly-pep-assoc_cplx_dom"/>
</dbReference>
<dbReference type="EMBL" id="JAFCIX010000053">
    <property type="protein sequence ID" value="KAH6599971.1"/>
    <property type="molecule type" value="Genomic_DNA"/>
</dbReference>